<organism evidence="1 2">
    <name type="scientific">Nepenthes gracilis</name>
    <name type="common">Slender pitcher plant</name>
    <dbReference type="NCBI Taxonomy" id="150966"/>
    <lineage>
        <taxon>Eukaryota</taxon>
        <taxon>Viridiplantae</taxon>
        <taxon>Streptophyta</taxon>
        <taxon>Embryophyta</taxon>
        <taxon>Tracheophyta</taxon>
        <taxon>Spermatophyta</taxon>
        <taxon>Magnoliopsida</taxon>
        <taxon>eudicotyledons</taxon>
        <taxon>Gunneridae</taxon>
        <taxon>Pentapetalae</taxon>
        <taxon>Caryophyllales</taxon>
        <taxon>Nepenthaceae</taxon>
        <taxon>Nepenthes</taxon>
    </lineage>
</organism>
<keyword evidence="2" id="KW-1185">Reference proteome</keyword>
<comment type="caution">
    <text evidence="1">The sequence shown here is derived from an EMBL/GenBank/DDBJ whole genome shotgun (WGS) entry which is preliminary data.</text>
</comment>
<name>A0AAD3SLT3_NEPGR</name>
<accession>A0AAD3SLT3</accession>
<protein>
    <submittedName>
        <fullName evidence="1">Uncharacterized protein</fullName>
    </submittedName>
</protein>
<dbReference type="Proteomes" id="UP001279734">
    <property type="component" value="Unassembled WGS sequence"/>
</dbReference>
<reference evidence="1" key="1">
    <citation type="submission" date="2023-05" db="EMBL/GenBank/DDBJ databases">
        <title>Nepenthes gracilis genome sequencing.</title>
        <authorList>
            <person name="Fukushima K."/>
        </authorList>
    </citation>
    <scope>NUCLEOTIDE SEQUENCE</scope>
    <source>
        <strain evidence="1">SING2019-196</strain>
    </source>
</reference>
<proteinExistence type="predicted"/>
<dbReference type="EMBL" id="BSYO01000013">
    <property type="protein sequence ID" value="GMH14058.1"/>
    <property type="molecule type" value="Genomic_DNA"/>
</dbReference>
<dbReference type="AlphaFoldDB" id="A0AAD3SLT3"/>
<gene>
    <name evidence="1" type="ORF">Nepgr_015899</name>
</gene>
<evidence type="ECO:0000313" key="2">
    <source>
        <dbReference type="Proteomes" id="UP001279734"/>
    </source>
</evidence>
<evidence type="ECO:0000313" key="1">
    <source>
        <dbReference type="EMBL" id="GMH14058.1"/>
    </source>
</evidence>
<sequence length="141" mass="15894">MHGVEKNIDKRYYASIRKARGHISIGGIEIMARPPAFTFQQRWLQHLQERLRKQLMEIKEQRCLDLQLPCCTPAARKSGPDGSYSGSVATLQGMSLCGANASPSCHQGPPARWTDEELLARQAINGRFRRRRKPPPKTPMG</sequence>